<evidence type="ECO:0000259" key="15">
    <source>
        <dbReference type="PROSITE" id="PS51163"/>
    </source>
</evidence>
<comment type="function">
    <text evidence="13">Required for the formation of a threonylcarbamoyl group on adenosine at position 37 (t(6)A37) in tRNAs that read codons beginning with adenine.</text>
</comment>
<keyword evidence="10 13" id="KW-0067">ATP-binding</keyword>
<keyword evidence="6 13" id="KW-0808">Transferase</keyword>
<evidence type="ECO:0000256" key="11">
    <source>
        <dbReference type="ARBA" id="ARBA00029774"/>
    </source>
</evidence>
<organism evidence="16 17">
    <name type="scientific">Planctopirus hydrillae</name>
    <dbReference type="NCBI Taxonomy" id="1841610"/>
    <lineage>
        <taxon>Bacteria</taxon>
        <taxon>Pseudomonadati</taxon>
        <taxon>Planctomycetota</taxon>
        <taxon>Planctomycetia</taxon>
        <taxon>Planctomycetales</taxon>
        <taxon>Planctomycetaceae</taxon>
        <taxon>Planctopirus</taxon>
    </lineage>
</organism>
<dbReference type="OrthoDB" id="9814580at2"/>
<dbReference type="GO" id="GO:0005737">
    <property type="term" value="C:cytoplasm"/>
    <property type="evidence" value="ECO:0007669"/>
    <property type="project" value="UniProtKB-SubCell"/>
</dbReference>
<feature type="binding site" evidence="14">
    <location>
        <position position="60"/>
    </location>
    <ligand>
        <name>L-threonine</name>
        <dbReference type="ChEBI" id="CHEBI:57926"/>
    </ligand>
</feature>
<dbReference type="InterPro" id="IPR017945">
    <property type="entry name" value="DHBP_synth_RibB-like_a/b_dom"/>
</dbReference>
<evidence type="ECO:0000256" key="13">
    <source>
        <dbReference type="PIRNR" id="PIRNR004930"/>
    </source>
</evidence>
<keyword evidence="5 13" id="KW-0963">Cytoplasm</keyword>
<dbReference type="InterPro" id="IPR006070">
    <property type="entry name" value="Sua5-like_dom"/>
</dbReference>
<dbReference type="PIRSF" id="PIRSF004930">
    <property type="entry name" value="Tln_factor_SUA5"/>
    <property type="match status" value="1"/>
</dbReference>
<feature type="binding site" evidence="14">
    <location>
        <position position="134"/>
    </location>
    <ligand>
        <name>L-threonine</name>
        <dbReference type="ChEBI" id="CHEBI:57926"/>
    </ligand>
</feature>
<dbReference type="Pfam" id="PF03481">
    <property type="entry name" value="Sua5_C"/>
    <property type="match status" value="1"/>
</dbReference>
<evidence type="ECO:0000256" key="10">
    <source>
        <dbReference type="ARBA" id="ARBA00022840"/>
    </source>
</evidence>
<dbReference type="PROSITE" id="PS51163">
    <property type="entry name" value="YRDC"/>
    <property type="match status" value="1"/>
</dbReference>
<evidence type="ECO:0000256" key="1">
    <source>
        <dbReference type="ARBA" id="ARBA00004496"/>
    </source>
</evidence>
<keyword evidence="8 13" id="KW-0548">Nucleotidyltransferase</keyword>
<evidence type="ECO:0000256" key="8">
    <source>
        <dbReference type="ARBA" id="ARBA00022695"/>
    </source>
</evidence>
<feature type="domain" description="YrdC-like" evidence="15">
    <location>
        <begin position="6"/>
        <end position="192"/>
    </location>
</feature>
<dbReference type="AlphaFoldDB" id="A0A1C3EI13"/>
<dbReference type="InterPro" id="IPR005145">
    <property type="entry name" value="Sua5_C"/>
</dbReference>
<feature type="binding site" evidence="14">
    <location>
        <position position="188"/>
    </location>
    <ligand>
        <name>ATP</name>
        <dbReference type="ChEBI" id="CHEBI:30616"/>
    </ligand>
</feature>
<feature type="binding site" evidence="14">
    <location>
        <position position="114"/>
    </location>
    <ligand>
        <name>L-threonine</name>
        <dbReference type="ChEBI" id="CHEBI:57926"/>
    </ligand>
</feature>
<evidence type="ECO:0000313" key="16">
    <source>
        <dbReference type="EMBL" id="ODA32863.1"/>
    </source>
</evidence>
<dbReference type="InterPro" id="IPR010923">
    <property type="entry name" value="T(6)A37_SUA5"/>
</dbReference>
<dbReference type="PANTHER" id="PTHR17490:SF16">
    <property type="entry name" value="THREONYLCARBAMOYL-AMP SYNTHASE"/>
    <property type="match status" value="1"/>
</dbReference>
<evidence type="ECO:0000256" key="6">
    <source>
        <dbReference type="ARBA" id="ARBA00022679"/>
    </source>
</evidence>
<dbReference type="InterPro" id="IPR050156">
    <property type="entry name" value="TC-AMP_synthase_SUA5"/>
</dbReference>
<feature type="binding site" evidence="14">
    <location>
        <position position="144"/>
    </location>
    <ligand>
        <name>ATP</name>
        <dbReference type="ChEBI" id="CHEBI:30616"/>
    </ligand>
</feature>
<keyword evidence="17" id="KW-1185">Reference proteome</keyword>
<evidence type="ECO:0000256" key="3">
    <source>
        <dbReference type="ARBA" id="ARBA00012584"/>
    </source>
</evidence>
<dbReference type="PANTHER" id="PTHR17490">
    <property type="entry name" value="SUA5"/>
    <property type="match status" value="1"/>
</dbReference>
<evidence type="ECO:0000256" key="2">
    <source>
        <dbReference type="ARBA" id="ARBA00007663"/>
    </source>
</evidence>
<evidence type="ECO:0000256" key="14">
    <source>
        <dbReference type="PIRSR" id="PIRSR004930-1"/>
    </source>
</evidence>
<evidence type="ECO:0000256" key="4">
    <source>
        <dbReference type="ARBA" id="ARBA00015492"/>
    </source>
</evidence>
<name>A0A1C3EI13_9PLAN</name>
<feature type="binding site" evidence="14">
    <location>
        <position position="110"/>
    </location>
    <ligand>
        <name>ATP</name>
        <dbReference type="ChEBI" id="CHEBI:30616"/>
    </ligand>
</feature>
<feature type="binding site" evidence="14">
    <location>
        <position position="136"/>
    </location>
    <ligand>
        <name>ATP</name>
        <dbReference type="ChEBI" id="CHEBI:30616"/>
    </ligand>
</feature>
<dbReference type="SUPFAM" id="SSF55821">
    <property type="entry name" value="YrdC/RibB"/>
    <property type="match status" value="1"/>
</dbReference>
<dbReference type="GO" id="GO:0003725">
    <property type="term" value="F:double-stranded RNA binding"/>
    <property type="evidence" value="ECO:0007669"/>
    <property type="project" value="UniProtKB-UniRule"/>
</dbReference>
<dbReference type="Pfam" id="PF01300">
    <property type="entry name" value="Sua5_yciO_yrdC"/>
    <property type="match status" value="1"/>
</dbReference>
<dbReference type="FunFam" id="3.90.870.10:FF:000009">
    <property type="entry name" value="Threonylcarbamoyl-AMP synthase, putative"/>
    <property type="match status" value="1"/>
</dbReference>
<comment type="similarity">
    <text evidence="2 13">Belongs to the SUA5 family.</text>
</comment>
<dbReference type="GO" id="GO:0008033">
    <property type="term" value="P:tRNA processing"/>
    <property type="evidence" value="ECO:0007669"/>
    <property type="project" value="UniProtKB-KW"/>
</dbReference>
<dbReference type="RefSeq" id="WP_068847484.1">
    <property type="nucleotide sequence ID" value="NZ_LYDR01000063.1"/>
</dbReference>
<dbReference type="Proteomes" id="UP000094828">
    <property type="component" value="Unassembled WGS sequence"/>
</dbReference>
<protein>
    <recommendedName>
        <fullName evidence="4 13">Threonylcarbamoyl-AMP synthase</fullName>
        <shortName evidence="13">TC-AMP synthase</shortName>
        <ecNumber evidence="3 13">2.7.7.87</ecNumber>
    </recommendedName>
    <alternativeName>
        <fullName evidence="11 13">L-threonylcarbamoyladenylate synthase</fullName>
    </alternativeName>
</protein>
<keyword evidence="9 13" id="KW-0547">Nucleotide-binding</keyword>
<dbReference type="STRING" id="1841610.A6X21_20420"/>
<reference evidence="16 17" key="1">
    <citation type="submission" date="2016-05" db="EMBL/GenBank/DDBJ databases">
        <title>Genomic and physiological characterization of Planctopirus sp. isolated from fresh water lake.</title>
        <authorList>
            <person name="Subhash Y."/>
            <person name="Ramana C."/>
        </authorList>
    </citation>
    <scope>NUCLEOTIDE SEQUENCE [LARGE SCALE GENOMIC DNA]</scope>
    <source>
        <strain evidence="16 17">JC280</strain>
    </source>
</reference>
<feature type="binding site" evidence="14">
    <location>
        <position position="228"/>
    </location>
    <ligand>
        <name>ATP</name>
        <dbReference type="ChEBI" id="CHEBI:30616"/>
    </ligand>
</feature>
<dbReference type="InterPro" id="IPR038385">
    <property type="entry name" value="Sua5/YwlC_C"/>
</dbReference>
<gene>
    <name evidence="16" type="ORF">A6X21_20420</name>
</gene>
<evidence type="ECO:0000256" key="12">
    <source>
        <dbReference type="ARBA" id="ARBA00048366"/>
    </source>
</evidence>
<evidence type="ECO:0000256" key="7">
    <source>
        <dbReference type="ARBA" id="ARBA00022694"/>
    </source>
</evidence>
<dbReference type="EC" id="2.7.7.87" evidence="3 13"/>
<dbReference type="GO" id="GO:0006450">
    <property type="term" value="P:regulation of translational fidelity"/>
    <property type="evidence" value="ECO:0007669"/>
    <property type="project" value="TreeGrafter"/>
</dbReference>
<dbReference type="GO" id="GO:0000049">
    <property type="term" value="F:tRNA binding"/>
    <property type="evidence" value="ECO:0007669"/>
    <property type="project" value="TreeGrafter"/>
</dbReference>
<sequence length="322" mass="34512">MQTVILSDAEEAIRALKAGELVALPTETVYGLAGLGLNPEVLAKIFSAKDRPTFDPLILHIARPGQVSQLASEVPHDARRLVDTFWPGPLTLVLPKKPHVPDLATAGLGTVAVRCPKHPLMRKIIEKVGVPLAAPSANLFGRLSPTSAQHVVEQLEGRIPYVLDGGTCEVGVESTIIGFMPDGVYLLRPGGLPVEQVEHMIGPLKRMPAQIVETATSQAAPGLLMKHYAPATPLVMIDRFEELKPGDGVLTFCGRPQGHLGPIMELSPRKNLQEAASLLFQALHQLDRSGVPRIAALRFPEHGLGMAINDRLSRAAATHGPV</sequence>
<comment type="catalytic activity">
    <reaction evidence="12 13">
        <text>L-threonine + hydrogencarbonate + ATP = L-threonylcarbamoyladenylate + diphosphate + H2O</text>
        <dbReference type="Rhea" id="RHEA:36407"/>
        <dbReference type="ChEBI" id="CHEBI:15377"/>
        <dbReference type="ChEBI" id="CHEBI:17544"/>
        <dbReference type="ChEBI" id="CHEBI:30616"/>
        <dbReference type="ChEBI" id="CHEBI:33019"/>
        <dbReference type="ChEBI" id="CHEBI:57926"/>
        <dbReference type="ChEBI" id="CHEBI:73682"/>
        <dbReference type="EC" id="2.7.7.87"/>
    </reaction>
</comment>
<evidence type="ECO:0000313" key="17">
    <source>
        <dbReference type="Proteomes" id="UP000094828"/>
    </source>
</evidence>
<keyword evidence="7 13" id="KW-0819">tRNA processing</keyword>
<dbReference type="Gene3D" id="3.40.50.11030">
    <property type="entry name" value="Threonylcarbamoyl-AMP synthase, C-terminal domain"/>
    <property type="match status" value="1"/>
</dbReference>
<feature type="binding site" evidence="14">
    <location>
        <position position="174"/>
    </location>
    <ligand>
        <name>L-threonine</name>
        <dbReference type="ChEBI" id="CHEBI:57926"/>
    </ligand>
</feature>
<evidence type="ECO:0000256" key="9">
    <source>
        <dbReference type="ARBA" id="ARBA00022741"/>
    </source>
</evidence>
<dbReference type="GO" id="GO:0061710">
    <property type="term" value="F:L-threonylcarbamoyladenylate synthase"/>
    <property type="evidence" value="ECO:0007669"/>
    <property type="project" value="UniProtKB-EC"/>
</dbReference>
<accession>A0A1C3EI13</accession>
<dbReference type="GO" id="GO:0005524">
    <property type="term" value="F:ATP binding"/>
    <property type="evidence" value="ECO:0007669"/>
    <property type="project" value="UniProtKB-UniRule"/>
</dbReference>
<dbReference type="NCBIfam" id="TIGR00057">
    <property type="entry name" value="L-threonylcarbamoyladenylate synthase"/>
    <property type="match status" value="1"/>
</dbReference>
<dbReference type="Gene3D" id="3.90.870.10">
    <property type="entry name" value="DHBP synthase"/>
    <property type="match status" value="1"/>
</dbReference>
<feature type="binding site" evidence="14">
    <location>
        <position position="51"/>
    </location>
    <ligand>
        <name>ATP</name>
        <dbReference type="ChEBI" id="CHEBI:30616"/>
    </ligand>
</feature>
<feature type="binding site" evidence="14">
    <location>
        <position position="28"/>
    </location>
    <ligand>
        <name>L-threonine</name>
        <dbReference type="ChEBI" id="CHEBI:57926"/>
    </ligand>
</feature>
<evidence type="ECO:0000256" key="5">
    <source>
        <dbReference type="ARBA" id="ARBA00022490"/>
    </source>
</evidence>
<proteinExistence type="inferred from homology"/>
<comment type="subcellular location">
    <subcellularLocation>
        <location evidence="1 13">Cytoplasm</location>
    </subcellularLocation>
</comment>
<comment type="caution">
    <text evidence="16">The sequence shown here is derived from an EMBL/GenBank/DDBJ whole genome shotgun (WGS) entry which is preliminary data.</text>
</comment>
<dbReference type="EMBL" id="LYDR01000063">
    <property type="protein sequence ID" value="ODA32863.1"/>
    <property type="molecule type" value="Genomic_DNA"/>
</dbReference>